<dbReference type="Pfam" id="PF03551">
    <property type="entry name" value="PadR"/>
    <property type="match status" value="1"/>
</dbReference>
<evidence type="ECO:0000313" key="4">
    <source>
        <dbReference type="Proteomes" id="UP000236151"/>
    </source>
</evidence>
<keyword evidence="4" id="KW-1185">Reference proteome</keyword>
<dbReference type="EMBL" id="NIOJ01000056">
    <property type="protein sequence ID" value="PNT95959.1"/>
    <property type="molecule type" value="Genomic_DNA"/>
</dbReference>
<dbReference type="OrthoDB" id="8595425at2"/>
<dbReference type="KEGG" id="cthd:CDO33_12085"/>
<evidence type="ECO:0008006" key="5">
    <source>
        <dbReference type="Google" id="ProtNLM"/>
    </source>
</evidence>
<proteinExistence type="predicted"/>
<evidence type="ECO:0000259" key="2">
    <source>
        <dbReference type="Pfam" id="PF13788"/>
    </source>
</evidence>
<evidence type="ECO:0000313" key="3">
    <source>
        <dbReference type="EMBL" id="PNT95959.1"/>
    </source>
</evidence>
<dbReference type="InterPro" id="IPR005149">
    <property type="entry name" value="Tscrpt_reg_PadR_N"/>
</dbReference>
<sequence length="324" mass="37066">MEGINMSLNHVILGLLNREPLTGYEIKKIIQSTPFMHWSGNNNQIYKAVAELLDKGLVTKEVQHQEGAPSKNIYTITDDGIKELKSWLLSDTDEPVFQKQILIKLAFANLLKRSDLESMLASYADAIKMQAVLSEKELDKCYFAEQEASGKNVFLDLIRENIMNFYSSELKWVQKVKEYIATLPDERNIPTEAAMKKENNEVGLTMNYQVMETSGKKYLYLTSKEPLIQSEQEAHDIITLCFEHDTYAVLMEGDNFSDDFVKLRTGLAGAVLQKFGNYIKVAVIIKGEQNYPERFKEMVSELNTRNNTFRIFTNSEDALSWLLA</sequence>
<name>A0A2K2FAZ3_9CLOT</name>
<reference evidence="3 4" key="1">
    <citation type="submission" date="2017-06" db="EMBL/GenBank/DDBJ databases">
        <title>Investigating the central metabolism of Clostridium thermosuccinogenes.</title>
        <authorList>
            <person name="Koendjbiharie J.G."/>
            <person name="van Kranenburg R."/>
        </authorList>
    </citation>
    <scope>NUCLEOTIDE SEQUENCE [LARGE SCALE GENOMIC DNA]</scope>
    <source>
        <strain evidence="3 4">DSM 5806</strain>
    </source>
</reference>
<comment type="caution">
    <text evidence="3">The sequence shown here is derived from an EMBL/GenBank/DDBJ whole genome shotgun (WGS) entry which is preliminary data.</text>
</comment>
<gene>
    <name evidence="3" type="ORF">CDQ84_16065</name>
</gene>
<feature type="domain" description="Transcription regulator PadR N-terminal" evidence="1">
    <location>
        <begin position="12"/>
        <end position="85"/>
    </location>
</feature>
<dbReference type="InterPro" id="IPR025438">
    <property type="entry name" value="DUF4180"/>
</dbReference>
<evidence type="ECO:0000259" key="1">
    <source>
        <dbReference type="Pfam" id="PF03551"/>
    </source>
</evidence>
<dbReference type="PANTHER" id="PTHR43252">
    <property type="entry name" value="TRANSCRIPTIONAL REGULATOR YQJI"/>
    <property type="match status" value="1"/>
</dbReference>
<dbReference type="InterPro" id="IPR036390">
    <property type="entry name" value="WH_DNA-bd_sf"/>
</dbReference>
<accession>A0A2K2FAZ3</accession>
<protein>
    <recommendedName>
        <fullName evidence="5">PadR family transcriptional regulator</fullName>
    </recommendedName>
</protein>
<organism evidence="3 4">
    <name type="scientific">Clostridium thermosuccinogenes</name>
    <dbReference type="NCBI Taxonomy" id="84032"/>
    <lineage>
        <taxon>Bacteria</taxon>
        <taxon>Bacillati</taxon>
        <taxon>Bacillota</taxon>
        <taxon>Clostridia</taxon>
        <taxon>Eubacteriales</taxon>
        <taxon>Clostridiaceae</taxon>
        <taxon>Clostridium</taxon>
    </lineage>
</organism>
<dbReference type="SUPFAM" id="SSF46785">
    <property type="entry name" value="Winged helix' DNA-binding domain"/>
    <property type="match status" value="1"/>
</dbReference>
<dbReference type="AlphaFoldDB" id="A0A2K2FAZ3"/>
<dbReference type="Pfam" id="PF13788">
    <property type="entry name" value="DUF4180"/>
    <property type="match status" value="1"/>
</dbReference>
<dbReference type="Proteomes" id="UP000236151">
    <property type="component" value="Unassembled WGS sequence"/>
</dbReference>
<dbReference type="PANTHER" id="PTHR43252:SF6">
    <property type="entry name" value="NEGATIVE TRANSCRIPTION REGULATOR PADR"/>
    <property type="match status" value="1"/>
</dbReference>
<feature type="domain" description="DUF4180" evidence="2">
    <location>
        <begin position="214"/>
        <end position="322"/>
    </location>
</feature>
<dbReference type="Gene3D" id="1.10.10.10">
    <property type="entry name" value="Winged helix-like DNA-binding domain superfamily/Winged helix DNA-binding domain"/>
    <property type="match status" value="1"/>
</dbReference>
<dbReference type="InterPro" id="IPR036388">
    <property type="entry name" value="WH-like_DNA-bd_sf"/>
</dbReference>